<dbReference type="PANTHER" id="PTHR36306:SF1">
    <property type="entry name" value="ALPHA-AMYLASE-RELATED"/>
    <property type="match status" value="1"/>
</dbReference>
<dbReference type="GO" id="GO:0016787">
    <property type="term" value="F:hydrolase activity"/>
    <property type="evidence" value="ECO:0007669"/>
    <property type="project" value="UniProtKB-KW"/>
</dbReference>
<dbReference type="RefSeq" id="WP_082719735.1">
    <property type="nucleotide sequence ID" value="NZ_JBHSCR010000035.1"/>
</dbReference>
<dbReference type="EMBL" id="JBHSCR010000035">
    <property type="protein sequence ID" value="MFC4349674.1"/>
    <property type="molecule type" value="Genomic_DNA"/>
</dbReference>
<accession>A0ABV8UEI9</accession>
<dbReference type="InterPro" id="IPR052046">
    <property type="entry name" value="GH57_Enzymes"/>
</dbReference>
<dbReference type="Gene3D" id="3.20.110.20">
    <property type="match status" value="1"/>
</dbReference>
<gene>
    <name evidence="4" type="ORF">ACFO5Q_17620</name>
</gene>
<evidence type="ECO:0000256" key="1">
    <source>
        <dbReference type="ARBA" id="ARBA00006821"/>
    </source>
</evidence>
<comment type="caution">
    <text evidence="4">The sequence shown here is derived from an EMBL/GenBank/DDBJ whole genome shotgun (WGS) entry which is preliminary data.</text>
</comment>
<dbReference type="SUPFAM" id="SSF88713">
    <property type="entry name" value="Glycoside hydrolase/deacetylase"/>
    <property type="match status" value="1"/>
</dbReference>
<sequence>MPGPILYTVFHLNLAFSSVEVEERKTVVERCYWPLLRLAQEEVPIGLEVTSFTLLEVQKIDPDWVKTLKILVEEGKVELIGSGFCQIIGPLVPAELTRQNLKLGLDDYEALLGCRPTVALINEQAYSSGLLPLYKEAGFDAVMMDWAEPASHNKNWEKTFSQRPQMIAGACGTELPVIWSDAISFQKFQRYAHGELTAEEYFGFLSEQINSGAKAIPVYTSDAEVFDYRPGRFAAEAQLEAISEFERIRLLLTSLKKSDDVVLALPREALAALEDGQSPPLRLDTSAVPVPVKKQRKYNLTRWGLTGRADLKLNTHCWRLYEGFADGTLAPTQNDWRQLCQMWASDYRTHITGKRWLELADNLPAIEVREPEPQSDRGTDLPPNLSVQRVGRFLSIEGDGAHLVLNMQRGLAIQSFGLGAAGVALSGKLPQEGVIGTLAHGFFEDIAYGADFYSGHFVIEPALSHKVTDLAKCEPEVACCVSTGQVEIIARIAAGGSRIHKTIRVDLKARTVDISYECNELMAQAASKRLGFVTLNPDFFDRKTLFYATHNGGEVLERYPLFRDGELVTVDHGAPVSRLVSASSALGTTEGRLYLGDADHYVCVEMKRADCAGLGMVACAPVRGSFFLRGYMSVGELDETSKFDDPGLDAKIAPMSLRQRISLGKTAKLL</sequence>
<dbReference type="CDD" id="cd10794">
    <property type="entry name" value="GH57N_PfGalA_like"/>
    <property type="match status" value="1"/>
</dbReference>
<dbReference type="InterPro" id="IPR004300">
    <property type="entry name" value="Glyco_hydro_57_N"/>
</dbReference>
<comment type="similarity">
    <text evidence="1">Belongs to the glycosyl hydrolase 57 family.</text>
</comment>
<dbReference type="Pfam" id="PF03065">
    <property type="entry name" value="Glyco_hydro_57"/>
    <property type="match status" value="1"/>
</dbReference>
<evidence type="ECO:0000313" key="4">
    <source>
        <dbReference type="EMBL" id="MFC4349674.1"/>
    </source>
</evidence>
<keyword evidence="5" id="KW-1185">Reference proteome</keyword>
<evidence type="ECO:0000313" key="5">
    <source>
        <dbReference type="Proteomes" id="UP001595776"/>
    </source>
</evidence>
<keyword evidence="4" id="KW-0378">Hydrolase</keyword>
<reference evidence="5" key="1">
    <citation type="journal article" date="2019" name="Int. J. Syst. Evol. Microbiol.">
        <title>The Global Catalogue of Microorganisms (GCM) 10K type strain sequencing project: providing services to taxonomists for standard genome sequencing and annotation.</title>
        <authorList>
            <consortium name="The Broad Institute Genomics Platform"/>
            <consortium name="The Broad Institute Genome Sequencing Center for Infectious Disease"/>
            <person name="Wu L."/>
            <person name="Ma J."/>
        </authorList>
    </citation>
    <scope>NUCLEOTIDE SEQUENCE [LARGE SCALE GENOMIC DNA]</scope>
    <source>
        <strain evidence="5">CGMCC 1.15304</strain>
    </source>
</reference>
<keyword evidence="2" id="KW-0119">Carbohydrate metabolism</keyword>
<evidence type="ECO:0000259" key="3">
    <source>
        <dbReference type="Pfam" id="PF03065"/>
    </source>
</evidence>
<feature type="domain" description="Glycoside hydrolase family 57 N-terminal" evidence="3">
    <location>
        <begin position="29"/>
        <end position="269"/>
    </location>
</feature>
<name>A0ABV8UEI9_9PROT</name>
<dbReference type="PANTHER" id="PTHR36306">
    <property type="entry name" value="ALPHA-AMYLASE-RELATED-RELATED"/>
    <property type="match status" value="1"/>
</dbReference>
<evidence type="ECO:0000256" key="2">
    <source>
        <dbReference type="ARBA" id="ARBA00023277"/>
    </source>
</evidence>
<proteinExistence type="inferred from homology"/>
<protein>
    <submittedName>
        <fullName evidence="4">Glycoside hydrolase family 57</fullName>
    </submittedName>
</protein>
<organism evidence="4 5">
    <name type="scientific">Kordiimonas lipolytica</name>
    <dbReference type="NCBI Taxonomy" id="1662421"/>
    <lineage>
        <taxon>Bacteria</taxon>
        <taxon>Pseudomonadati</taxon>
        <taxon>Pseudomonadota</taxon>
        <taxon>Alphaproteobacteria</taxon>
        <taxon>Kordiimonadales</taxon>
        <taxon>Kordiimonadaceae</taxon>
        <taxon>Kordiimonas</taxon>
    </lineage>
</organism>
<dbReference type="Proteomes" id="UP001595776">
    <property type="component" value="Unassembled WGS sequence"/>
</dbReference>
<dbReference type="InterPro" id="IPR011330">
    <property type="entry name" value="Glyco_hydro/deAcase_b/a-brl"/>
</dbReference>